<name>A0A1V3X4M3_MYCKA</name>
<accession>A0A1V3X4M3</accession>
<comment type="caution">
    <text evidence="1">The sequence shown here is derived from an EMBL/GenBank/DDBJ whole genome shotgun (WGS) entry which is preliminary data.</text>
</comment>
<evidence type="ECO:0000313" key="4">
    <source>
        <dbReference type="Proteomes" id="UP000189229"/>
    </source>
</evidence>
<dbReference type="Proteomes" id="UP000188532">
    <property type="component" value="Unassembled WGS sequence"/>
</dbReference>
<organism evidence="1 4">
    <name type="scientific">Mycobacterium kansasii</name>
    <dbReference type="NCBI Taxonomy" id="1768"/>
    <lineage>
        <taxon>Bacteria</taxon>
        <taxon>Bacillati</taxon>
        <taxon>Actinomycetota</taxon>
        <taxon>Actinomycetes</taxon>
        <taxon>Mycobacteriales</taxon>
        <taxon>Mycobacteriaceae</taxon>
        <taxon>Mycobacterium</taxon>
    </lineage>
</organism>
<evidence type="ECO:0000313" key="1">
    <source>
        <dbReference type="EMBL" id="OOK74095.1"/>
    </source>
</evidence>
<dbReference type="EMBL" id="MVBN01000003">
    <property type="protein sequence ID" value="OOK77727.1"/>
    <property type="molecule type" value="Genomic_DNA"/>
</dbReference>
<protein>
    <submittedName>
        <fullName evidence="1">Uncharacterized protein</fullName>
    </submittedName>
</protein>
<dbReference type="EMBL" id="MVBM01000004">
    <property type="protein sequence ID" value="OOK74095.1"/>
    <property type="molecule type" value="Genomic_DNA"/>
</dbReference>
<proteinExistence type="predicted"/>
<dbReference type="AlphaFoldDB" id="A0A1V3X4M3"/>
<reference evidence="3 4" key="1">
    <citation type="submission" date="2017-02" db="EMBL/GenBank/DDBJ databases">
        <title>Complete genome sequences of Mycobacterium kansasii strains isolated from rhesus macaques.</title>
        <authorList>
            <person name="Panda A."/>
            <person name="Nagaraj S."/>
            <person name="Zhao X."/>
            <person name="Tettelin H."/>
            <person name="Detolla L.J."/>
        </authorList>
    </citation>
    <scope>NUCLEOTIDE SEQUENCE [LARGE SCALE GENOMIC DNA]</scope>
    <source>
        <strain evidence="2 3">11-3469</strain>
        <strain evidence="1 4">11-3813</strain>
    </source>
</reference>
<dbReference type="Proteomes" id="UP000189229">
    <property type="component" value="Unassembled WGS sequence"/>
</dbReference>
<evidence type="ECO:0000313" key="2">
    <source>
        <dbReference type="EMBL" id="OOK77727.1"/>
    </source>
</evidence>
<evidence type="ECO:0000313" key="3">
    <source>
        <dbReference type="Proteomes" id="UP000188532"/>
    </source>
</evidence>
<sequence>MAAVVLPWRPADAILPHPLDADGIPIPKTGPLRPCPPMVTTLALAALHPGSSR</sequence>
<gene>
    <name evidence="2" type="ORF">BZL29_3772</name>
    <name evidence="1" type="ORF">BZL30_5013</name>
</gene>